<dbReference type="PROSITE" id="PS51523">
    <property type="entry name" value="ZF_HD_DIMER"/>
    <property type="match status" value="1"/>
</dbReference>
<feature type="domain" description="ZF-HD dimerization-type" evidence="1">
    <location>
        <begin position="18"/>
        <end position="71"/>
    </location>
</feature>
<dbReference type="EMBL" id="WHWC01000015">
    <property type="protein sequence ID" value="KAG8368818.1"/>
    <property type="molecule type" value="Genomic_DNA"/>
</dbReference>
<dbReference type="Proteomes" id="UP000826271">
    <property type="component" value="Unassembled WGS sequence"/>
</dbReference>
<dbReference type="AlphaFoldDB" id="A0AAV6WDY5"/>
<protein>
    <recommendedName>
        <fullName evidence="1">ZF-HD dimerization-type domain-containing protein</fullName>
    </recommendedName>
</protein>
<comment type="caution">
    <text evidence="2">The sequence shown here is derived from an EMBL/GenBank/DDBJ whole genome shotgun (WGS) entry which is preliminary data.</text>
</comment>
<evidence type="ECO:0000313" key="3">
    <source>
        <dbReference type="Proteomes" id="UP000826271"/>
    </source>
</evidence>
<sequence length="112" mass="12485">MASTNSIHGARVEMVVLHKECLHSHAVQTMGHFIDGCGLFEASGQNGTPESYGHGDTCRSAYLESNNWKLFRHYSKEEIAGVSSEIGMTRMALKNWINSQTRKRQYAYGSTS</sequence>
<organism evidence="2 3">
    <name type="scientific">Buddleja alternifolia</name>
    <dbReference type="NCBI Taxonomy" id="168488"/>
    <lineage>
        <taxon>Eukaryota</taxon>
        <taxon>Viridiplantae</taxon>
        <taxon>Streptophyta</taxon>
        <taxon>Embryophyta</taxon>
        <taxon>Tracheophyta</taxon>
        <taxon>Spermatophyta</taxon>
        <taxon>Magnoliopsida</taxon>
        <taxon>eudicotyledons</taxon>
        <taxon>Gunneridae</taxon>
        <taxon>Pentapetalae</taxon>
        <taxon>asterids</taxon>
        <taxon>lamiids</taxon>
        <taxon>Lamiales</taxon>
        <taxon>Scrophulariaceae</taxon>
        <taxon>Buddlejeae</taxon>
        <taxon>Buddleja</taxon>
    </lineage>
</organism>
<dbReference type="InterPro" id="IPR006456">
    <property type="entry name" value="ZF_HD_homeobox_Cys/His_dimer"/>
</dbReference>
<gene>
    <name evidence="2" type="ORF">BUALT_Bualt15G0086300</name>
</gene>
<accession>A0AAV6WDY5</accession>
<proteinExistence type="predicted"/>
<evidence type="ECO:0000313" key="2">
    <source>
        <dbReference type="EMBL" id="KAG8368818.1"/>
    </source>
</evidence>
<keyword evidence="3" id="KW-1185">Reference proteome</keyword>
<dbReference type="Pfam" id="PF04770">
    <property type="entry name" value="ZF-HD_dimer"/>
    <property type="match status" value="1"/>
</dbReference>
<evidence type="ECO:0000259" key="1">
    <source>
        <dbReference type="PROSITE" id="PS51523"/>
    </source>
</evidence>
<name>A0AAV6WDY5_9LAMI</name>
<reference evidence="2" key="1">
    <citation type="submission" date="2019-10" db="EMBL/GenBank/DDBJ databases">
        <authorList>
            <person name="Zhang R."/>
            <person name="Pan Y."/>
            <person name="Wang J."/>
            <person name="Ma R."/>
            <person name="Yu S."/>
        </authorList>
    </citation>
    <scope>NUCLEOTIDE SEQUENCE</scope>
    <source>
        <strain evidence="2">LA-IB0</strain>
        <tissue evidence="2">Leaf</tissue>
    </source>
</reference>